<comment type="subcellular location">
    <subcellularLocation>
        <location evidence="2">Mitochondrion</location>
    </subcellularLocation>
</comment>
<dbReference type="FunFam" id="3.90.470.20:FF:000025">
    <property type="entry name" value="Mitochondrial holo-[acyl-carrier-protein] synthase"/>
    <property type="match status" value="1"/>
</dbReference>
<keyword evidence="2" id="KW-0496">Mitochondrion</keyword>
<keyword evidence="1 2" id="KW-0808">Transferase</keyword>
<keyword evidence="5" id="KW-1185">Reference proteome</keyword>
<evidence type="ECO:0000256" key="2">
    <source>
        <dbReference type="PIRNR" id="PIRNR013370"/>
    </source>
</evidence>
<evidence type="ECO:0000259" key="3">
    <source>
        <dbReference type="Pfam" id="PF01648"/>
    </source>
</evidence>
<proteinExistence type="inferred from homology"/>
<dbReference type="GO" id="GO:0008897">
    <property type="term" value="F:holo-[acyl-carrier-protein] synthase activity"/>
    <property type="evidence" value="ECO:0007669"/>
    <property type="project" value="UniProtKB-EC"/>
</dbReference>
<protein>
    <recommendedName>
        <fullName evidence="2">Mitochondrial holo-[acyl-carrier-protein] synthase</fullName>
        <shortName evidence="2">Mitochondrial holo-ACP synthase</shortName>
        <ecNumber evidence="2">2.7.8.7</ecNumber>
    </recommendedName>
    <alternativeName>
        <fullName evidence="2">4'-phosphopantetheinyl transferase PPT2</fullName>
    </alternativeName>
</protein>
<dbReference type="EMBL" id="CP048997">
    <property type="protein sequence ID" value="QID82832.1"/>
    <property type="molecule type" value="Genomic_DNA"/>
</dbReference>
<accession>A0A6C1E0Q2</accession>
<dbReference type="OrthoDB" id="15433at2759"/>
<name>A0A6C1E0Q2_SACPS</name>
<feature type="domain" description="4'-phosphopantetheinyl transferase" evidence="3">
    <location>
        <begin position="18"/>
        <end position="128"/>
    </location>
</feature>
<keyword evidence="2" id="KW-0444">Lipid biosynthesis</keyword>
<dbReference type="Proteomes" id="UP000501346">
    <property type="component" value="Chromosome ScXVI"/>
</dbReference>
<keyword evidence="2" id="KW-0443">Lipid metabolism</keyword>
<dbReference type="AlphaFoldDB" id="A0A6C1E0Q2"/>
<dbReference type="InterPro" id="IPR008278">
    <property type="entry name" value="4-PPantetheinyl_Trfase_dom"/>
</dbReference>
<comment type="function">
    <text evidence="2">Transfers the 4'-phosphopantetheine moiety from coenzyme A to a Ser of mitochondrial acyl-carrier-protein.</text>
</comment>
<sequence>MPPVMSFASRNIGRKIAGVGVDIVYLPRFAHILEKYSPFDPCGRSTLNKITRKFMHEKERFHFSNLLIEENCLTPRLHEYIAGVWALKECSLKALCCCVPKHDLPPAQVLYAGMLYKTQTDTGVPQLEFDKMFGKKYPKYQQLSKNYDSLFSTHEFLVSLSHDKDYLIAVTNLVERE</sequence>
<dbReference type="PIRSF" id="PIRSF013370">
    <property type="entry name" value="ACPS_fun"/>
    <property type="match status" value="1"/>
</dbReference>
<dbReference type="Gene3D" id="3.90.470.20">
    <property type="entry name" value="4'-phosphopantetheinyl transferase domain"/>
    <property type="match status" value="1"/>
</dbReference>
<comment type="similarity">
    <text evidence="2">Belongs to the P-Pant transferase superfamily. AcpS family.</text>
</comment>
<dbReference type="Pfam" id="PF01648">
    <property type="entry name" value="ACPS"/>
    <property type="match status" value="1"/>
</dbReference>
<evidence type="ECO:0000313" key="4">
    <source>
        <dbReference type="EMBL" id="QID82832.1"/>
    </source>
</evidence>
<dbReference type="GO" id="GO:0006633">
    <property type="term" value="P:fatty acid biosynthetic process"/>
    <property type="evidence" value="ECO:0007669"/>
    <property type="project" value="UniProtKB-KW"/>
</dbReference>
<dbReference type="EC" id="2.7.8.7" evidence="2"/>
<keyword evidence="2" id="KW-0276">Fatty acid metabolism</keyword>
<dbReference type="SUPFAM" id="SSF56214">
    <property type="entry name" value="4'-phosphopantetheinyl transferase"/>
    <property type="match status" value="1"/>
</dbReference>
<dbReference type="InterPro" id="IPR037143">
    <property type="entry name" value="4-PPantetheinyl_Trfase_dom_sf"/>
</dbReference>
<gene>
    <name evidence="4" type="primary">PPT2_1</name>
    <name evidence="4" type="ORF">GRS66_005264</name>
</gene>
<reference evidence="4 5" key="1">
    <citation type="journal article" date="2019" name="BMC Genomics">
        <title>Chromosome level assembly and comparative genome analysis confirm lager-brewing yeasts originated from a single hybridization.</title>
        <authorList>
            <person name="Salazar A.N."/>
            <person name="Gorter de Vries A.R."/>
            <person name="van den Broek M."/>
            <person name="Brouwers N."/>
            <person name="de la Torre Cortes P."/>
            <person name="Kuijpers N.G.A."/>
            <person name="Daran J.G."/>
            <person name="Abeel T."/>
        </authorList>
    </citation>
    <scope>NUCLEOTIDE SEQUENCE [LARGE SCALE GENOMIC DNA]</scope>
    <source>
        <strain evidence="4 5">CBS 1483</strain>
    </source>
</reference>
<evidence type="ECO:0000313" key="5">
    <source>
        <dbReference type="Proteomes" id="UP000501346"/>
    </source>
</evidence>
<dbReference type="InterPro" id="IPR016614">
    <property type="entry name" value="PPTase_2"/>
</dbReference>
<dbReference type="GO" id="GO:0005739">
    <property type="term" value="C:mitochondrion"/>
    <property type="evidence" value="ECO:0007669"/>
    <property type="project" value="UniProtKB-SubCell"/>
</dbReference>
<comment type="catalytic activity">
    <reaction evidence="2">
        <text>apo-[ACP] + CoA = holo-[ACP] + adenosine 3',5'-bisphosphate + H(+)</text>
        <dbReference type="Rhea" id="RHEA:12068"/>
        <dbReference type="Rhea" id="RHEA-COMP:9685"/>
        <dbReference type="Rhea" id="RHEA-COMP:9690"/>
        <dbReference type="ChEBI" id="CHEBI:15378"/>
        <dbReference type="ChEBI" id="CHEBI:29999"/>
        <dbReference type="ChEBI" id="CHEBI:57287"/>
        <dbReference type="ChEBI" id="CHEBI:58343"/>
        <dbReference type="ChEBI" id="CHEBI:64479"/>
        <dbReference type="EC" id="2.7.8.7"/>
    </reaction>
</comment>
<evidence type="ECO:0000256" key="1">
    <source>
        <dbReference type="ARBA" id="ARBA00022679"/>
    </source>
</evidence>
<organism evidence="4 5">
    <name type="scientific">Saccharomyces pastorianus</name>
    <name type="common">Lager yeast</name>
    <name type="synonym">Saccharomyces cerevisiae x Saccharomyces eubayanus</name>
    <dbReference type="NCBI Taxonomy" id="27292"/>
    <lineage>
        <taxon>Eukaryota</taxon>
        <taxon>Fungi</taxon>
        <taxon>Dikarya</taxon>
        <taxon>Ascomycota</taxon>
        <taxon>Saccharomycotina</taxon>
        <taxon>Saccharomycetes</taxon>
        <taxon>Saccharomycetales</taxon>
        <taxon>Saccharomycetaceae</taxon>
        <taxon>Saccharomyces</taxon>
    </lineage>
</organism>
<keyword evidence="2" id="KW-0275">Fatty acid biosynthesis</keyword>
<dbReference type="GO" id="GO:0000287">
    <property type="term" value="F:magnesium ion binding"/>
    <property type="evidence" value="ECO:0007669"/>
    <property type="project" value="InterPro"/>
</dbReference>